<gene>
    <name evidence="2" type="ORF">Vretimale_11799</name>
</gene>
<proteinExistence type="predicted"/>
<feature type="compositionally biased region" description="Basic residues" evidence="1">
    <location>
        <begin position="90"/>
        <end position="101"/>
    </location>
</feature>
<evidence type="ECO:0000313" key="3">
    <source>
        <dbReference type="Proteomes" id="UP000722791"/>
    </source>
</evidence>
<feature type="compositionally biased region" description="Low complexity" evidence="1">
    <location>
        <begin position="102"/>
        <end position="118"/>
    </location>
</feature>
<evidence type="ECO:0000313" key="2">
    <source>
        <dbReference type="EMBL" id="GIM07754.1"/>
    </source>
</evidence>
<evidence type="ECO:0000256" key="1">
    <source>
        <dbReference type="SAM" id="MobiDB-lite"/>
    </source>
</evidence>
<comment type="caution">
    <text evidence="2">The sequence shown here is derived from an EMBL/GenBank/DDBJ whole genome shotgun (WGS) entry which is preliminary data.</text>
</comment>
<reference evidence="2" key="1">
    <citation type="journal article" date="2021" name="Proc. Natl. Acad. Sci. U.S.A.">
        <title>Three genomes in the algal genus Volvox reveal the fate of a haploid sex-determining region after a transition to homothallism.</title>
        <authorList>
            <person name="Yamamoto K."/>
            <person name="Hamaji T."/>
            <person name="Kawai-Toyooka H."/>
            <person name="Matsuzaki R."/>
            <person name="Takahashi F."/>
            <person name="Nishimura Y."/>
            <person name="Kawachi M."/>
            <person name="Noguchi H."/>
            <person name="Minakuchi Y."/>
            <person name="Umen J.G."/>
            <person name="Toyoda A."/>
            <person name="Nozaki H."/>
        </authorList>
    </citation>
    <scope>NUCLEOTIDE SEQUENCE</scope>
    <source>
        <strain evidence="2">NIES-3785</strain>
    </source>
</reference>
<feature type="compositionally biased region" description="Low complexity" evidence="1">
    <location>
        <begin position="39"/>
        <end position="49"/>
    </location>
</feature>
<protein>
    <submittedName>
        <fullName evidence="2">Uncharacterized protein</fullName>
    </submittedName>
</protein>
<dbReference type="AlphaFoldDB" id="A0A8J4GIC7"/>
<name>A0A8J4GIC7_9CHLO</name>
<feature type="non-terminal residue" evidence="2">
    <location>
        <position position="1"/>
    </location>
</feature>
<feature type="region of interest" description="Disordered" evidence="1">
    <location>
        <begin position="1"/>
        <end position="51"/>
    </location>
</feature>
<dbReference type="Proteomes" id="UP000722791">
    <property type="component" value="Unassembled WGS sequence"/>
</dbReference>
<accession>A0A8J4GIC7</accession>
<dbReference type="EMBL" id="BNCQ01000025">
    <property type="protein sequence ID" value="GIM07754.1"/>
    <property type="molecule type" value="Genomic_DNA"/>
</dbReference>
<feature type="region of interest" description="Disordered" evidence="1">
    <location>
        <begin position="85"/>
        <end position="151"/>
    </location>
</feature>
<organism evidence="2 3">
    <name type="scientific">Volvox reticuliferus</name>
    <dbReference type="NCBI Taxonomy" id="1737510"/>
    <lineage>
        <taxon>Eukaryota</taxon>
        <taxon>Viridiplantae</taxon>
        <taxon>Chlorophyta</taxon>
        <taxon>core chlorophytes</taxon>
        <taxon>Chlorophyceae</taxon>
        <taxon>CS clade</taxon>
        <taxon>Chlamydomonadales</taxon>
        <taxon>Volvocaceae</taxon>
        <taxon>Volvox</taxon>
    </lineage>
</organism>
<sequence length="408" mass="42771">QGGSLPATGAVEVTGPMGPGPSQASTSTCPRREASLEDSSLTGSLSASISRRHGCSISKAAEGVCGSSSAGAEIEEPASRCQSAVVQQRLHQRQQQQHHHQQQQQQQQQQQEQLSHQQHPTRGDEQEVRSRKHGLSHRGGNWRGNLESRREQRGKQLLIPYREGGLAGEGLAAPSLASERSVSQSGSQAARVPPQQRLLRGLRVRCAAAAGSFYHDGSISAARLYREQHGGRPYTRLVRLCDGAPIGQVVCSSAVGKCIHRAAAAGDPLAQQLLLTPLSCFTAVVSPSMTTCPSVVIGSDQARQPPPAVVASRNGHRLNAAGVTSGDWEVQAAAAAAAAAAAVLGTWESVDAEESSGLAADGRISRGRTAVDMDLGVIPRGQVFTTAWVCNWSGGAAAREALRGPLRG</sequence>